<dbReference type="Proteomes" id="UP000258330">
    <property type="component" value="Segment"/>
</dbReference>
<accession>A0A343X841</accession>
<name>A0A343X841_9CAUD</name>
<protein>
    <recommendedName>
        <fullName evidence="4">Holin</fullName>
    </recommendedName>
</protein>
<keyword evidence="1" id="KW-0472">Membrane</keyword>
<keyword evidence="1" id="KW-0812">Transmembrane</keyword>
<gene>
    <name evidence="2" type="ORF">CPS2_10</name>
</gene>
<evidence type="ECO:0000313" key="2">
    <source>
        <dbReference type="EMBL" id="AWG96517.1"/>
    </source>
</evidence>
<proteinExistence type="predicted"/>
<sequence>MKEITDIIATVGFPIVAFGGLAYYGGKYFSNFINRIMDENKQRELNMYKFMDTMGDKLENMSKNMESLGEMIQRHIEKEHTENE</sequence>
<organism evidence="2 3">
    <name type="scientific">Clostridium phage CPS2</name>
    <dbReference type="NCBI Taxonomy" id="2175605"/>
    <lineage>
        <taxon>Viruses</taxon>
        <taxon>Duplodnaviria</taxon>
        <taxon>Heunggongvirae</taxon>
        <taxon>Uroviricota</taxon>
        <taxon>Caudoviricetes</taxon>
        <taxon>Guelinviridae</taxon>
        <taxon>Brucesealvirus</taxon>
        <taxon>Brucesealvirus CPS2</taxon>
    </lineage>
</organism>
<evidence type="ECO:0000313" key="3">
    <source>
        <dbReference type="Proteomes" id="UP000258330"/>
    </source>
</evidence>
<dbReference type="EMBL" id="MH248069">
    <property type="protein sequence ID" value="AWG96517.1"/>
    <property type="molecule type" value="Genomic_DNA"/>
</dbReference>
<evidence type="ECO:0008006" key="4">
    <source>
        <dbReference type="Google" id="ProtNLM"/>
    </source>
</evidence>
<reference evidence="2 3" key="1">
    <citation type="journal article" date="2018" name="Viruses">
        <title>Clostridium perfringens Virulent Bacteriophage CPS2 and Its Thermostable Endolysin LysCPS2.</title>
        <authorList>
            <person name="Ha E."/>
            <person name="Son B."/>
            <person name="Ryu S."/>
        </authorList>
    </citation>
    <scope>NUCLEOTIDE SEQUENCE [LARGE SCALE GENOMIC DNA]</scope>
</reference>
<feature type="transmembrane region" description="Helical" evidence="1">
    <location>
        <begin position="7"/>
        <end position="26"/>
    </location>
</feature>
<keyword evidence="1" id="KW-1133">Transmembrane helix</keyword>
<keyword evidence="3" id="KW-1185">Reference proteome</keyword>
<evidence type="ECO:0000256" key="1">
    <source>
        <dbReference type="SAM" id="Phobius"/>
    </source>
</evidence>